<dbReference type="Proteomes" id="UP000235658">
    <property type="component" value="Unassembled WGS sequence"/>
</dbReference>
<dbReference type="Gene3D" id="1.10.3210.10">
    <property type="entry name" value="Hypothetical protein af1432"/>
    <property type="match status" value="1"/>
</dbReference>
<dbReference type="EMBL" id="PNHP01000007">
    <property type="protein sequence ID" value="PMC80793.1"/>
    <property type="molecule type" value="Genomic_DNA"/>
</dbReference>
<organism evidence="1 2">
    <name type="scientific">Anaerococcus hydrogenalis</name>
    <dbReference type="NCBI Taxonomy" id="33029"/>
    <lineage>
        <taxon>Bacteria</taxon>
        <taxon>Bacillati</taxon>
        <taxon>Bacillota</taxon>
        <taxon>Tissierellia</taxon>
        <taxon>Tissierellales</taxon>
        <taxon>Peptoniphilaceae</taxon>
        <taxon>Anaerococcus</taxon>
    </lineage>
</organism>
<gene>
    <name evidence="1" type="ORF">CJ192_08350</name>
</gene>
<dbReference type="SUPFAM" id="SSF109604">
    <property type="entry name" value="HD-domain/PDEase-like"/>
    <property type="match status" value="1"/>
</dbReference>
<reference evidence="1 2" key="1">
    <citation type="submission" date="2017-09" db="EMBL/GenBank/DDBJ databases">
        <title>Bacterial strain isolated from the female urinary microbiota.</title>
        <authorList>
            <person name="Thomas-White K."/>
            <person name="Kumar N."/>
            <person name="Forster S."/>
            <person name="Putonti C."/>
            <person name="Lawley T."/>
            <person name="Wolfe A.J."/>
        </authorList>
    </citation>
    <scope>NUCLEOTIDE SEQUENCE [LARGE SCALE GENOMIC DNA]</scope>
    <source>
        <strain evidence="1 2">UMB0204</strain>
    </source>
</reference>
<accession>A0A2N6UGV5</accession>
<protein>
    <recommendedName>
        <fullName evidence="3">HD domain-containing protein</fullName>
    </recommendedName>
</protein>
<dbReference type="AlphaFoldDB" id="A0A2N6UGV5"/>
<comment type="caution">
    <text evidence="1">The sequence shown here is derived from an EMBL/GenBank/DDBJ whole genome shotgun (WGS) entry which is preliminary data.</text>
</comment>
<dbReference type="GeneID" id="84579193"/>
<proteinExistence type="predicted"/>
<name>A0A2N6UGV5_9FIRM</name>
<dbReference type="RefSeq" id="WP_004817214.1">
    <property type="nucleotide sequence ID" value="NZ_PNHP01000007.1"/>
</dbReference>
<evidence type="ECO:0000313" key="1">
    <source>
        <dbReference type="EMBL" id="PMC80793.1"/>
    </source>
</evidence>
<sequence length="198" mass="23776">MLILEILNEDKWLDDYKFFKDFKNSSYYETLLDTYQNLNTDILYKSRIHGQGHIERVILISLLLSFYYKLNKNDTDILRYAASLHDTKRVDDSYDTEHGYRAALYSIDYAKIDENDKNILQAVLATHSRPDKDMDKTIEEFFVKDMDRARYLSKLFKDADALDRVRLGDLDQKYLRNDFSHDLVDFSERLFEKYMERQ</sequence>
<evidence type="ECO:0008006" key="3">
    <source>
        <dbReference type="Google" id="ProtNLM"/>
    </source>
</evidence>
<evidence type="ECO:0000313" key="2">
    <source>
        <dbReference type="Proteomes" id="UP000235658"/>
    </source>
</evidence>